<accession>A0A0E9TFQ9</accession>
<organism evidence="1">
    <name type="scientific">Anguilla anguilla</name>
    <name type="common">European freshwater eel</name>
    <name type="synonym">Muraena anguilla</name>
    <dbReference type="NCBI Taxonomy" id="7936"/>
    <lineage>
        <taxon>Eukaryota</taxon>
        <taxon>Metazoa</taxon>
        <taxon>Chordata</taxon>
        <taxon>Craniata</taxon>
        <taxon>Vertebrata</taxon>
        <taxon>Euteleostomi</taxon>
        <taxon>Actinopterygii</taxon>
        <taxon>Neopterygii</taxon>
        <taxon>Teleostei</taxon>
        <taxon>Anguilliformes</taxon>
        <taxon>Anguillidae</taxon>
        <taxon>Anguilla</taxon>
    </lineage>
</organism>
<sequence>MSISAMHFEYCFLPFCTFRNKASGPHFMLWPAHSDHCTVCWDLSAGRHVD</sequence>
<protein>
    <submittedName>
        <fullName evidence="1">Uncharacterized protein</fullName>
    </submittedName>
</protein>
<dbReference type="EMBL" id="GBXM01056141">
    <property type="protein sequence ID" value="JAH52436.1"/>
    <property type="molecule type" value="Transcribed_RNA"/>
</dbReference>
<name>A0A0E9TFQ9_ANGAN</name>
<reference evidence="1" key="1">
    <citation type="submission" date="2014-11" db="EMBL/GenBank/DDBJ databases">
        <authorList>
            <person name="Amaro Gonzalez C."/>
        </authorList>
    </citation>
    <scope>NUCLEOTIDE SEQUENCE</scope>
</reference>
<proteinExistence type="predicted"/>
<evidence type="ECO:0000313" key="1">
    <source>
        <dbReference type="EMBL" id="JAH52436.1"/>
    </source>
</evidence>
<dbReference type="AlphaFoldDB" id="A0A0E9TFQ9"/>
<reference evidence="1" key="2">
    <citation type="journal article" date="2015" name="Fish Shellfish Immunol.">
        <title>Early steps in the European eel (Anguilla anguilla)-Vibrio vulnificus interaction in the gills: Role of the RtxA13 toxin.</title>
        <authorList>
            <person name="Callol A."/>
            <person name="Pajuelo D."/>
            <person name="Ebbesson L."/>
            <person name="Teles M."/>
            <person name="MacKenzie S."/>
            <person name="Amaro C."/>
        </authorList>
    </citation>
    <scope>NUCLEOTIDE SEQUENCE</scope>
</reference>